<dbReference type="AlphaFoldDB" id="A0A3N2DY36"/>
<dbReference type="InterPro" id="IPR043128">
    <property type="entry name" value="Rev_trsase/Diguanyl_cyclase"/>
</dbReference>
<evidence type="ECO:0000256" key="1">
    <source>
        <dbReference type="ARBA" id="ARBA00001946"/>
    </source>
</evidence>
<protein>
    <submittedName>
        <fullName evidence="4">Diguanylate cyclase (GGDEF)-like protein</fullName>
    </submittedName>
</protein>
<dbReference type="GO" id="GO:0003824">
    <property type="term" value="F:catalytic activity"/>
    <property type="evidence" value="ECO:0007669"/>
    <property type="project" value="UniProtKB-ARBA"/>
</dbReference>
<reference evidence="4 5" key="1">
    <citation type="submission" date="2018-11" db="EMBL/GenBank/DDBJ databases">
        <title>Genomic Encyclopedia of Type Strains, Phase IV (KMG-IV): sequencing the most valuable type-strain genomes for metagenomic binning, comparative biology and taxonomic classification.</title>
        <authorList>
            <person name="Goeker M."/>
        </authorList>
    </citation>
    <scope>NUCLEOTIDE SEQUENCE [LARGE SCALE GENOMIC DNA]</scope>
    <source>
        <strain evidence="4 5">DSM 100316</strain>
    </source>
</reference>
<comment type="caution">
    <text evidence="4">The sequence shown here is derived from an EMBL/GenBank/DDBJ whole genome shotgun (WGS) entry which is preliminary data.</text>
</comment>
<dbReference type="EMBL" id="RKHR01000003">
    <property type="protein sequence ID" value="ROS04743.1"/>
    <property type="molecule type" value="Genomic_DNA"/>
</dbReference>
<dbReference type="InterPro" id="IPR052163">
    <property type="entry name" value="DGC-Regulatory_Protein"/>
</dbReference>
<dbReference type="FunFam" id="3.30.70.270:FF:000001">
    <property type="entry name" value="Diguanylate cyclase domain protein"/>
    <property type="match status" value="1"/>
</dbReference>
<comment type="cofactor">
    <cofactor evidence="1">
        <name>Mg(2+)</name>
        <dbReference type="ChEBI" id="CHEBI:18420"/>
    </cofactor>
</comment>
<dbReference type="SMART" id="SM00267">
    <property type="entry name" value="GGDEF"/>
    <property type="match status" value="1"/>
</dbReference>
<sequence length="373" mass="41956">MISNILKYFIPTPLHDDPRNIDRSYLLVGAILCNIITASCFLISLFTVFELPPGNHNIAVSIISSCLIAYSVILCLFRFVTSLRVAANLTVSLLLIVNTFAIQITGGYYESPVVPMLLITTIVAFLILGLSDGLRWLIITIITNILLILSADSGYGYTQLIERQRDKQILASYIQFMLYTMAAGTLIIYEVINKRLTQHLHQQRNRFAYEARHDALTGIANRLEFFSLLNEEIKHCQQQNSKLAVIYIDLDNFKMINDNYGHNTGDEVLVAVSERITDALRQIDTVARVGGDEFIIILPGIENLQDCKTAMDKVKDAITQPFFANSESLDIEASLGCAIYPDHSCDIDTLCHVADQAMYRDKHQQQRQELAEA</sequence>
<proteinExistence type="predicted"/>
<keyword evidence="5" id="KW-1185">Reference proteome</keyword>
<name>A0A3N2DY36_9GAMM</name>
<accession>A0A3N2DY36</accession>
<feature type="domain" description="GGDEF" evidence="3">
    <location>
        <begin position="241"/>
        <end position="373"/>
    </location>
</feature>
<dbReference type="Pfam" id="PF00990">
    <property type="entry name" value="GGDEF"/>
    <property type="match status" value="1"/>
</dbReference>
<keyword evidence="2" id="KW-1133">Transmembrane helix</keyword>
<dbReference type="PANTHER" id="PTHR46663">
    <property type="entry name" value="DIGUANYLATE CYCLASE DGCT-RELATED"/>
    <property type="match status" value="1"/>
</dbReference>
<gene>
    <name evidence="4" type="ORF">EDC56_0256</name>
</gene>
<evidence type="ECO:0000313" key="4">
    <source>
        <dbReference type="EMBL" id="ROS04743.1"/>
    </source>
</evidence>
<evidence type="ECO:0000259" key="3">
    <source>
        <dbReference type="PROSITE" id="PS50887"/>
    </source>
</evidence>
<evidence type="ECO:0000256" key="2">
    <source>
        <dbReference type="SAM" id="Phobius"/>
    </source>
</evidence>
<dbReference type="Proteomes" id="UP000275394">
    <property type="component" value="Unassembled WGS sequence"/>
</dbReference>
<keyword evidence="2" id="KW-0812">Transmembrane</keyword>
<dbReference type="Gene3D" id="3.30.70.270">
    <property type="match status" value="1"/>
</dbReference>
<dbReference type="PROSITE" id="PS50887">
    <property type="entry name" value="GGDEF"/>
    <property type="match status" value="1"/>
</dbReference>
<dbReference type="PANTHER" id="PTHR46663:SF2">
    <property type="entry name" value="GGDEF DOMAIN-CONTAINING PROTEIN"/>
    <property type="match status" value="1"/>
</dbReference>
<evidence type="ECO:0000313" key="5">
    <source>
        <dbReference type="Proteomes" id="UP000275394"/>
    </source>
</evidence>
<dbReference type="NCBIfam" id="TIGR00254">
    <property type="entry name" value="GGDEF"/>
    <property type="match status" value="1"/>
</dbReference>
<dbReference type="InterPro" id="IPR000160">
    <property type="entry name" value="GGDEF_dom"/>
</dbReference>
<dbReference type="SUPFAM" id="SSF55073">
    <property type="entry name" value="Nucleotide cyclase"/>
    <property type="match status" value="1"/>
</dbReference>
<keyword evidence="2" id="KW-0472">Membrane</keyword>
<feature type="transmembrane region" description="Helical" evidence="2">
    <location>
        <begin position="112"/>
        <end position="130"/>
    </location>
</feature>
<dbReference type="RefSeq" id="WP_123710719.1">
    <property type="nucleotide sequence ID" value="NZ_RKHR01000003.1"/>
</dbReference>
<dbReference type="OrthoDB" id="9812358at2"/>
<organism evidence="4 5">
    <name type="scientific">Sinobacterium caligoides</name>
    <dbReference type="NCBI Taxonomy" id="933926"/>
    <lineage>
        <taxon>Bacteria</taxon>
        <taxon>Pseudomonadati</taxon>
        <taxon>Pseudomonadota</taxon>
        <taxon>Gammaproteobacteria</taxon>
        <taxon>Cellvibrionales</taxon>
        <taxon>Spongiibacteraceae</taxon>
        <taxon>Sinobacterium</taxon>
    </lineage>
</organism>
<feature type="transmembrane region" description="Helical" evidence="2">
    <location>
        <begin position="86"/>
        <end position="106"/>
    </location>
</feature>
<feature type="transmembrane region" description="Helical" evidence="2">
    <location>
        <begin position="25"/>
        <end position="46"/>
    </location>
</feature>
<dbReference type="CDD" id="cd01949">
    <property type="entry name" value="GGDEF"/>
    <property type="match status" value="1"/>
</dbReference>
<feature type="transmembrane region" description="Helical" evidence="2">
    <location>
        <begin position="58"/>
        <end position="79"/>
    </location>
</feature>
<dbReference type="InterPro" id="IPR029787">
    <property type="entry name" value="Nucleotide_cyclase"/>
</dbReference>
<feature type="transmembrane region" description="Helical" evidence="2">
    <location>
        <begin position="169"/>
        <end position="192"/>
    </location>
</feature>